<keyword evidence="3" id="KW-1185">Reference proteome</keyword>
<dbReference type="Pfam" id="PF08668">
    <property type="entry name" value="HDOD"/>
    <property type="match status" value="1"/>
</dbReference>
<sequence>MLKKLWSLFFTPRKVTASTLSTEQLQTDNSATLPKATILSEENLLDQALSAEEIESKRQSVENEAKQASHSLQKSELLFYDYLLGASKSDSTISALEYDILVNVNEALSNPKKALENFPQLPQSLNQLMGFLGENDFDLNEFCKVVEHDPIVATQLIAVANSAQYNHSGKDVTDIKQSFMLLGSQGVKEHVLQGFVKNLSKCSPIYFKTFGKKIWKHSDDTAAVCRHLAKERGLDTETAFLIGLVHDIGKIFIFKLMVESFRRVHPDEELQSLVVKKLLQKKSMELSIFTIRKWELPEIIERAITDLAYYQQQKPKTPLGQLLVEANCISELCLIMEDKIITSEELDVEVALLHLPDDAKNYLYTRLENLQ</sequence>
<dbReference type="AlphaFoldDB" id="G4QHH5"/>
<organism evidence="2 3">
    <name type="scientific">Glaciecola nitratireducens (strain JCM 12485 / KCTC 12276 / FR1064)</name>
    <dbReference type="NCBI Taxonomy" id="1085623"/>
    <lineage>
        <taxon>Bacteria</taxon>
        <taxon>Pseudomonadati</taxon>
        <taxon>Pseudomonadota</taxon>
        <taxon>Gammaproteobacteria</taxon>
        <taxon>Alteromonadales</taxon>
        <taxon>Alteromonadaceae</taxon>
        <taxon>Brumicola</taxon>
    </lineage>
</organism>
<accession>G4QHH5</accession>
<dbReference type="InterPro" id="IPR013976">
    <property type="entry name" value="HDOD"/>
</dbReference>
<keyword evidence="2" id="KW-0378">Hydrolase</keyword>
<dbReference type="KEGG" id="gni:GNIT_1852"/>
<dbReference type="PANTHER" id="PTHR33525:SF6">
    <property type="entry name" value="HDOD DOMAIN-CONTAINING PROTEIN"/>
    <property type="match status" value="1"/>
</dbReference>
<dbReference type="InterPro" id="IPR052340">
    <property type="entry name" value="RNase_Y/CdgJ"/>
</dbReference>
<dbReference type="STRING" id="1085623.GNIT_1852"/>
<dbReference type="GO" id="GO:0016787">
    <property type="term" value="F:hydrolase activity"/>
    <property type="evidence" value="ECO:0007669"/>
    <property type="project" value="UniProtKB-KW"/>
</dbReference>
<dbReference type="EMBL" id="CP003060">
    <property type="protein sequence ID" value="AEP29961.1"/>
    <property type="molecule type" value="Genomic_DNA"/>
</dbReference>
<dbReference type="OrthoDB" id="5848404at2"/>
<dbReference type="HOGENOM" id="CLU_060732_0_0_6"/>
<protein>
    <submittedName>
        <fullName evidence="2">Metal dependent phosphohydrolase</fullName>
    </submittedName>
</protein>
<dbReference type="SUPFAM" id="SSF109604">
    <property type="entry name" value="HD-domain/PDEase-like"/>
    <property type="match status" value="1"/>
</dbReference>
<dbReference type="InterPro" id="IPR003607">
    <property type="entry name" value="HD/PDEase_dom"/>
</dbReference>
<dbReference type="CDD" id="cd00077">
    <property type="entry name" value="HDc"/>
    <property type="match status" value="1"/>
</dbReference>
<evidence type="ECO:0000313" key="2">
    <source>
        <dbReference type="EMBL" id="AEP29961.1"/>
    </source>
</evidence>
<name>G4QHH5_GLANF</name>
<dbReference type="eggNOG" id="COG1639">
    <property type="taxonomic scope" value="Bacteria"/>
</dbReference>
<gene>
    <name evidence="2" type="ordered locus">GNIT_1852</name>
</gene>
<feature type="domain" description="HDOD" evidence="1">
    <location>
        <begin position="118"/>
        <end position="310"/>
    </location>
</feature>
<dbReference type="RefSeq" id="WP_014108835.1">
    <property type="nucleotide sequence ID" value="NC_016041.1"/>
</dbReference>
<dbReference type="PANTHER" id="PTHR33525">
    <property type="match status" value="1"/>
</dbReference>
<evidence type="ECO:0000259" key="1">
    <source>
        <dbReference type="PROSITE" id="PS51833"/>
    </source>
</evidence>
<dbReference type="Proteomes" id="UP000009282">
    <property type="component" value="Chromosome"/>
</dbReference>
<dbReference type="PROSITE" id="PS51833">
    <property type="entry name" value="HDOD"/>
    <property type="match status" value="1"/>
</dbReference>
<reference evidence="2 3" key="1">
    <citation type="journal article" date="2011" name="J. Bacteriol.">
        <title>Complete genome sequence of seawater bacterium Glaciecola nitratireducens FR1064T.</title>
        <authorList>
            <person name="Bian F."/>
            <person name="Qin Q.L."/>
            <person name="Xie B.B."/>
            <person name="Shu Y.L."/>
            <person name="Zhang X.Y."/>
            <person name="Yu Y."/>
            <person name="Chen B."/>
            <person name="Chen X.L."/>
            <person name="Zhou B.C."/>
            <person name="Zhang Y.Z."/>
        </authorList>
    </citation>
    <scope>NUCLEOTIDE SEQUENCE [LARGE SCALE GENOMIC DNA]</scope>
    <source>
        <strain evidence="3">JCM 12485 / KCTC 12276 / FR1064</strain>
    </source>
</reference>
<dbReference type="Gene3D" id="1.10.3210.10">
    <property type="entry name" value="Hypothetical protein af1432"/>
    <property type="match status" value="1"/>
</dbReference>
<evidence type="ECO:0000313" key="3">
    <source>
        <dbReference type="Proteomes" id="UP000009282"/>
    </source>
</evidence>
<proteinExistence type="predicted"/>